<dbReference type="AlphaFoldDB" id="A0A975WAU0"/>
<proteinExistence type="predicted"/>
<name>A0A975WAU0_9RHOB</name>
<keyword evidence="2" id="KW-1185">Reference proteome</keyword>
<evidence type="ECO:0000313" key="2">
    <source>
        <dbReference type="Proteomes" id="UP000182932"/>
    </source>
</evidence>
<sequence>MSYDICSDESRIMKQIVTATMLATCLALPAAAQEESEDNYNLMEEGAKLFFRGLMDEMEPALRELEGFAREIEPNLRSFVREMGPALRDLMAEVEDWSAYHPPEILPNGDIIIRRKTPQEMLDAPVTGDTEIEL</sequence>
<gene>
    <name evidence="1" type="ORF">SAMN04487940_108108</name>
</gene>
<organism evidence="1 2">
    <name type="scientific">Marinovum algicola</name>
    <dbReference type="NCBI Taxonomy" id="42444"/>
    <lineage>
        <taxon>Bacteria</taxon>
        <taxon>Pseudomonadati</taxon>
        <taxon>Pseudomonadota</taxon>
        <taxon>Alphaproteobacteria</taxon>
        <taxon>Rhodobacterales</taxon>
        <taxon>Roseobacteraceae</taxon>
        <taxon>Marinovum</taxon>
    </lineage>
</organism>
<protein>
    <recommendedName>
        <fullName evidence="3">ATPases of the AAA+ class</fullName>
    </recommendedName>
</protein>
<accession>A0A975WAU0</accession>
<evidence type="ECO:0008006" key="3">
    <source>
        <dbReference type="Google" id="ProtNLM"/>
    </source>
</evidence>
<evidence type="ECO:0000313" key="1">
    <source>
        <dbReference type="EMBL" id="SEJ64599.1"/>
    </source>
</evidence>
<comment type="caution">
    <text evidence="1">The sequence shown here is derived from an EMBL/GenBank/DDBJ whole genome shotgun (WGS) entry which is preliminary data.</text>
</comment>
<reference evidence="1 2" key="1">
    <citation type="submission" date="2016-10" db="EMBL/GenBank/DDBJ databases">
        <authorList>
            <person name="Varghese N."/>
            <person name="Submissions S."/>
        </authorList>
    </citation>
    <scope>NUCLEOTIDE SEQUENCE [LARGE SCALE GENOMIC DNA]</scope>
    <source>
        <strain evidence="1 2">FF3</strain>
    </source>
</reference>
<dbReference type="Proteomes" id="UP000182932">
    <property type="component" value="Unassembled WGS sequence"/>
</dbReference>
<dbReference type="EMBL" id="FNYY01000008">
    <property type="protein sequence ID" value="SEJ64599.1"/>
    <property type="molecule type" value="Genomic_DNA"/>
</dbReference>